<keyword evidence="7" id="KW-0325">Glycoprotein</keyword>
<dbReference type="PANTHER" id="PTHR12308">
    <property type="entry name" value="ANOCTAMIN"/>
    <property type="match status" value="1"/>
</dbReference>
<accession>A0AAJ7WJ04</accession>
<feature type="compositionally biased region" description="Low complexity" evidence="9">
    <location>
        <begin position="902"/>
        <end position="918"/>
    </location>
</feature>
<keyword evidence="6 8" id="KW-0472">Membrane</keyword>
<dbReference type="Proteomes" id="UP000694867">
    <property type="component" value="Unplaced"/>
</dbReference>
<feature type="transmembrane region" description="Helical" evidence="8">
    <location>
        <begin position="827"/>
        <end position="852"/>
    </location>
</feature>
<dbReference type="RefSeq" id="XP_028967728.1">
    <property type="nucleotide sequence ID" value="XM_029111895.1"/>
</dbReference>
<evidence type="ECO:0000256" key="7">
    <source>
        <dbReference type="ARBA" id="ARBA00023180"/>
    </source>
</evidence>
<keyword evidence="5 8" id="KW-1133">Transmembrane helix</keyword>
<evidence type="ECO:0000256" key="6">
    <source>
        <dbReference type="ARBA" id="ARBA00023136"/>
    </source>
</evidence>
<evidence type="ECO:0000256" key="5">
    <source>
        <dbReference type="ARBA" id="ARBA00022989"/>
    </source>
</evidence>
<dbReference type="Pfam" id="PF16178">
    <property type="entry name" value="Anoct_dimer"/>
    <property type="match status" value="1"/>
</dbReference>
<feature type="transmembrane region" description="Helical" evidence="8">
    <location>
        <begin position="540"/>
        <end position="559"/>
    </location>
</feature>
<evidence type="ECO:0000256" key="9">
    <source>
        <dbReference type="SAM" id="MobiDB-lite"/>
    </source>
</evidence>
<keyword evidence="12" id="KW-1185">Reference proteome</keyword>
<feature type="transmembrane region" description="Helical" evidence="8">
    <location>
        <begin position="494"/>
        <end position="520"/>
    </location>
</feature>
<comment type="similarity">
    <text evidence="2 8">Belongs to the anoctamin family.</text>
</comment>
<organism evidence="12 13">
    <name type="scientific">Galendromus occidentalis</name>
    <name type="common">western predatory mite</name>
    <dbReference type="NCBI Taxonomy" id="34638"/>
    <lineage>
        <taxon>Eukaryota</taxon>
        <taxon>Metazoa</taxon>
        <taxon>Ecdysozoa</taxon>
        <taxon>Arthropoda</taxon>
        <taxon>Chelicerata</taxon>
        <taxon>Arachnida</taxon>
        <taxon>Acari</taxon>
        <taxon>Parasitiformes</taxon>
        <taxon>Mesostigmata</taxon>
        <taxon>Gamasina</taxon>
        <taxon>Phytoseioidea</taxon>
        <taxon>Phytoseiidae</taxon>
        <taxon>Typhlodrominae</taxon>
        <taxon>Galendromus</taxon>
    </lineage>
</organism>
<evidence type="ECO:0000256" key="3">
    <source>
        <dbReference type="ARBA" id="ARBA00022475"/>
    </source>
</evidence>
<evidence type="ECO:0000313" key="12">
    <source>
        <dbReference type="Proteomes" id="UP000694867"/>
    </source>
</evidence>
<dbReference type="GO" id="GO:0005886">
    <property type="term" value="C:plasma membrane"/>
    <property type="evidence" value="ECO:0007669"/>
    <property type="project" value="UniProtKB-SubCell"/>
</dbReference>
<evidence type="ECO:0000256" key="4">
    <source>
        <dbReference type="ARBA" id="ARBA00022692"/>
    </source>
</evidence>
<comment type="subcellular location">
    <subcellularLocation>
        <location evidence="1">Cell membrane</location>
        <topology evidence="1">Multi-pass membrane protein</topology>
    </subcellularLocation>
    <subcellularLocation>
        <location evidence="8">Membrane</location>
        <topology evidence="8">Multi-pass membrane protein</topology>
    </subcellularLocation>
</comment>
<feature type="transmembrane region" description="Helical" evidence="8">
    <location>
        <begin position="674"/>
        <end position="700"/>
    </location>
</feature>
<feature type="transmembrane region" description="Helical" evidence="8">
    <location>
        <begin position="293"/>
        <end position="320"/>
    </location>
</feature>
<feature type="transmembrane region" description="Helical" evidence="8">
    <location>
        <begin position="369"/>
        <end position="389"/>
    </location>
</feature>
<dbReference type="GO" id="GO:0005254">
    <property type="term" value="F:chloride channel activity"/>
    <property type="evidence" value="ECO:0007669"/>
    <property type="project" value="TreeGrafter"/>
</dbReference>
<dbReference type="PANTHER" id="PTHR12308:SF83">
    <property type="entry name" value="ANOCTAMIN"/>
    <property type="match status" value="1"/>
</dbReference>
<evidence type="ECO:0000259" key="11">
    <source>
        <dbReference type="Pfam" id="PF16178"/>
    </source>
</evidence>
<dbReference type="InterPro" id="IPR049452">
    <property type="entry name" value="Anoctamin_TM"/>
</dbReference>
<evidence type="ECO:0000313" key="13">
    <source>
        <dbReference type="RefSeq" id="XP_028967728.1"/>
    </source>
</evidence>
<protein>
    <recommendedName>
        <fullName evidence="8">Anoctamin</fullName>
    </recommendedName>
</protein>
<proteinExistence type="inferred from homology"/>
<dbReference type="GO" id="GO:0046983">
    <property type="term" value="F:protein dimerization activity"/>
    <property type="evidence" value="ECO:0007669"/>
    <property type="project" value="InterPro"/>
</dbReference>
<name>A0AAJ7WJ04_9ACAR</name>
<keyword evidence="3" id="KW-1003">Cell membrane</keyword>
<feature type="region of interest" description="Disordered" evidence="9">
    <location>
        <begin position="902"/>
        <end position="925"/>
    </location>
</feature>
<sequence length="925" mass="107215">MFELELDETVGKGPYEDILHETLTAEFVSENDRSKRRGKKDKKPGVCYMSDGFSQVDYVLVYNPTKSDGQRKRDIFEEELLRAGLKLDYVQANAKRGGLMFIKISAPWEVLSTYAEVMHFKMPVKESCLRREEWQAIYEGAPPNREVCLAGNEEIERALGNSRLSLQPRPTKKMMHKQFAVTFSKTKEYLFDIPEIKEDFFSSAQRSQIVNYILQRKTFSRTESEESFDFGVDRLIRDGTYMAAYPLHEGSNTEADHSLRHLLLTQWASLFSTFKEQPLDDIRRYFGVKVGLYFAWLGFYTYMLVPASIVGIVTFMYGLLTVHTNDPTLDVCERFEGLVMCPTCDTGCEYWNLKENCKHSMLTYLFDNAATVCFSVFVALWSAAFLELWKRYCSRITYQWDLTGFDTLEENSRPEYIAEMAVLRRKYAQKGRDTDDFRKPSYWRRKLPYTIFSISVILLAILLCVAAAIAVIIYRMAFRTVLALKGGDEVTSSVIVSTSAALINLLCIVLFNSIYSQLAVKLTDMEMPRTQSEYDDSLTLKMYLFQFVNCYASIFYIAVFKGKFSGRPGKYNFVLGTYQQEACGTGGCFQELSIQLAVIMVGKQLISALYEFLWPLLMKLLQSQNQPKIDNNADIREKMAAQGAIDDDDRPWERDYCLPELGQSGLFFEYLEMILQYGFVTLFVAAFPLAPVFALINNIFEIRLDARKLLLQFRRPVGQRVKDIGVWYRIMDVLGKFSVLSNAGIIAFTSELIPRLYYLLKYNPNRDLVGYVNFTLSYFDTNHYDKNVNHKHRERLGNSTYCRYWDYRSAPWEDRAYKRTVVYWEIFVWRLVFVLLFENIIVILTTLIRWLIPDTPRSIQAKIREDNRLTNELIILQELKRRQLERGTRRSVSCRDFPDIAETSAFGTEESSTTEEGAQPSPPRV</sequence>
<dbReference type="AlphaFoldDB" id="A0AAJ7WJ04"/>
<keyword evidence="4 8" id="KW-0812">Transmembrane</keyword>
<gene>
    <name evidence="13" type="primary">LOC100904736</name>
</gene>
<evidence type="ECO:0000256" key="1">
    <source>
        <dbReference type="ARBA" id="ARBA00004651"/>
    </source>
</evidence>
<feature type="domain" description="Anoctamin transmembrane" evidence="10">
    <location>
        <begin position="282"/>
        <end position="865"/>
    </location>
</feature>
<evidence type="ECO:0000256" key="8">
    <source>
        <dbReference type="RuleBase" id="RU280814"/>
    </source>
</evidence>
<evidence type="ECO:0000259" key="10">
    <source>
        <dbReference type="Pfam" id="PF04547"/>
    </source>
</evidence>
<reference evidence="13" key="1">
    <citation type="submission" date="2025-08" db="UniProtKB">
        <authorList>
            <consortium name="RefSeq"/>
        </authorList>
    </citation>
    <scope>IDENTIFICATION</scope>
</reference>
<dbReference type="GeneID" id="100904736"/>
<comment type="caution">
    <text evidence="8">Lacks conserved residue(s) required for the propagation of feature annotation.</text>
</comment>
<dbReference type="InterPro" id="IPR007632">
    <property type="entry name" value="Anoctamin"/>
</dbReference>
<evidence type="ECO:0000256" key="2">
    <source>
        <dbReference type="ARBA" id="ARBA00009671"/>
    </source>
</evidence>
<feature type="transmembrane region" description="Helical" evidence="8">
    <location>
        <begin position="447"/>
        <end position="474"/>
    </location>
</feature>
<dbReference type="InterPro" id="IPR032394">
    <property type="entry name" value="Anoct_dimer"/>
</dbReference>
<dbReference type="KEGG" id="goe:100904736"/>
<feature type="domain" description="Anoctamin dimerisation" evidence="11">
    <location>
        <begin position="48"/>
        <end position="279"/>
    </location>
</feature>
<dbReference type="Pfam" id="PF04547">
    <property type="entry name" value="Anoctamin"/>
    <property type="match status" value="1"/>
</dbReference>